<evidence type="ECO:0000313" key="2">
    <source>
        <dbReference type="Proteomes" id="UP001185092"/>
    </source>
</evidence>
<keyword evidence="2" id="KW-1185">Reference proteome</keyword>
<gene>
    <name evidence="1" type="ORF">HNQ88_004977</name>
</gene>
<proteinExistence type="predicted"/>
<accession>A0AAE3XTV2</accession>
<evidence type="ECO:0000313" key="1">
    <source>
        <dbReference type="EMBL" id="MDR6241890.1"/>
    </source>
</evidence>
<dbReference type="Proteomes" id="UP001185092">
    <property type="component" value="Unassembled WGS sequence"/>
</dbReference>
<protein>
    <submittedName>
        <fullName evidence="1">Uncharacterized protein</fullName>
    </submittedName>
</protein>
<dbReference type="AlphaFoldDB" id="A0AAE3XTV2"/>
<organism evidence="1 2">
    <name type="scientific">Aureibacter tunicatorum</name>
    <dbReference type="NCBI Taxonomy" id="866807"/>
    <lineage>
        <taxon>Bacteria</taxon>
        <taxon>Pseudomonadati</taxon>
        <taxon>Bacteroidota</taxon>
        <taxon>Cytophagia</taxon>
        <taxon>Cytophagales</taxon>
        <taxon>Persicobacteraceae</taxon>
        <taxon>Aureibacter</taxon>
    </lineage>
</organism>
<name>A0AAE3XTV2_9BACT</name>
<sequence>MNNKSNEIKKDAEKVYEIQVPRSSQEGDVATGFLKKPSRKVLAAFLSKVGADPLGAYELLLKNCWMHGDEEILNDDELLLGACSALEPLVSFRQGVLKKI</sequence>
<dbReference type="RefSeq" id="WP_309943071.1">
    <property type="nucleotide sequence ID" value="NZ_AP025310.1"/>
</dbReference>
<comment type="caution">
    <text evidence="1">The sequence shown here is derived from an EMBL/GenBank/DDBJ whole genome shotgun (WGS) entry which is preliminary data.</text>
</comment>
<dbReference type="EMBL" id="JAVDQD010000013">
    <property type="protein sequence ID" value="MDR6241890.1"/>
    <property type="molecule type" value="Genomic_DNA"/>
</dbReference>
<dbReference type="Gene3D" id="3.30.2220.10">
    <property type="entry name" value="rbstp2171"/>
    <property type="match status" value="1"/>
</dbReference>
<reference evidence="1" key="1">
    <citation type="submission" date="2023-07" db="EMBL/GenBank/DDBJ databases">
        <title>Genomic Encyclopedia of Type Strains, Phase IV (KMG-IV): sequencing the most valuable type-strain genomes for metagenomic binning, comparative biology and taxonomic classification.</title>
        <authorList>
            <person name="Goeker M."/>
        </authorList>
    </citation>
    <scope>NUCLEOTIDE SEQUENCE</scope>
    <source>
        <strain evidence="1">DSM 26174</strain>
    </source>
</reference>